<dbReference type="Proteomes" id="UP000653493">
    <property type="component" value="Unassembled WGS sequence"/>
</dbReference>
<name>A0A918LJZ6_STRGD</name>
<dbReference type="SUPFAM" id="SSF49785">
    <property type="entry name" value="Galactose-binding domain-like"/>
    <property type="match status" value="1"/>
</dbReference>
<feature type="compositionally biased region" description="Low complexity" evidence="1">
    <location>
        <begin position="30"/>
        <end position="72"/>
    </location>
</feature>
<feature type="compositionally biased region" description="Pro residues" evidence="1">
    <location>
        <begin position="140"/>
        <end position="158"/>
    </location>
</feature>
<dbReference type="AlphaFoldDB" id="A0A918LJZ6"/>
<dbReference type="InterPro" id="IPR057561">
    <property type="entry name" value="NADase_transloc"/>
</dbReference>
<dbReference type="Gene3D" id="2.60.120.260">
    <property type="entry name" value="Galactose-binding domain-like"/>
    <property type="match status" value="1"/>
</dbReference>
<protein>
    <submittedName>
        <fullName evidence="3">Zinc ribbon domain-containing protein</fullName>
    </submittedName>
</protein>
<keyword evidence="2" id="KW-0812">Transmembrane</keyword>
<accession>A0A918LJZ6</accession>
<evidence type="ECO:0000256" key="2">
    <source>
        <dbReference type="SAM" id="Phobius"/>
    </source>
</evidence>
<reference evidence="3" key="2">
    <citation type="submission" date="2020-09" db="EMBL/GenBank/DDBJ databases">
        <authorList>
            <person name="Sun Q."/>
            <person name="Ohkuma M."/>
        </authorList>
    </citation>
    <scope>NUCLEOTIDE SEQUENCE</scope>
    <source>
        <strain evidence="3">JCM 4234</strain>
    </source>
</reference>
<evidence type="ECO:0000313" key="4">
    <source>
        <dbReference type="Proteomes" id="UP000653493"/>
    </source>
</evidence>
<keyword evidence="4" id="KW-1185">Reference proteome</keyword>
<evidence type="ECO:0000256" key="1">
    <source>
        <dbReference type="SAM" id="MobiDB-lite"/>
    </source>
</evidence>
<keyword evidence="2" id="KW-1133">Transmembrane helix</keyword>
<organism evidence="3 4">
    <name type="scientific">Streptomyces griseoviridis</name>
    <dbReference type="NCBI Taxonomy" id="45398"/>
    <lineage>
        <taxon>Bacteria</taxon>
        <taxon>Bacillati</taxon>
        <taxon>Actinomycetota</taxon>
        <taxon>Actinomycetes</taxon>
        <taxon>Kitasatosporales</taxon>
        <taxon>Streptomycetaceae</taxon>
        <taxon>Streptomyces</taxon>
    </lineage>
</organism>
<feature type="region of interest" description="Disordered" evidence="1">
    <location>
        <begin position="30"/>
        <end position="162"/>
    </location>
</feature>
<reference evidence="3" key="1">
    <citation type="journal article" date="2014" name="Int. J. Syst. Evol. Microbiol.">
        <title>Complete genome sequence of Corynebacterium casei LMG S-19264T (=DSM 44701T), isolated from a smear-ripened cheese.</title>
        <authorList>
            <consortium name="US DOE Joint Genome Institute (JGI-PGF)"/>
            <person name="Walter F."/>
            <person name="Albersmeier A."/>
            <person name="Kalinowski J."/>
            <person name="Ruckert C."/>
        </authorList>
    </citation>
    <scope>NUCLEOTIDE SEQUENCE</scope>
    <source>
        <strain evidence="3">JCM 4234</strain>
    </source>
</reference>
<dbReference type="NCBIfam" id="NF047619">
    <property type="entry name" value="NADase_discoid"/>
    <property type="match status" value="1"/>
</dbReference>
<feature type="transmembrane region" description="Helical" evidence="2">
    <location>
        <begin position="280"/>
        <end position="300"/>
    </location>
</feature>
<dbReference type="InterPro" id="IPR008979">
    <property type="entry name" value="Galactose-bd-like_sf"/>
</dbReference>
<dbReference type="EMBL" id="BMSL01000022">
    <property type="protein sequence ID" value="GGS59029.1"/>
    <property type="molecule type" value="Genomic_DNA"/>
</dbReference>
<comment type="caution">
    <text evidence="3">The sequence shown here is derived from an EMBL/GenBank/DDBJ whole genome shotgun (WGS) entry which is preliminary data.</text>
</comment>
<sequence length="462" mass="49260">MTTQNCAECGTRAEPGQSFCDACGSVLSWDSSRSRSASSNAESTAGRTTTAAPAGRTPAAPAAATAAPAPARAQDESPAPQWARDSATAQTPAQDPQNSYGTFADADPAPAPAPTRDTPGDPPAPAPEPPAGPDDTTPTTPTPTAPQPRNPAPAPAPAPDMSDTMAHRARSLLVPVADPEARTVPADPAVAPVLPGRPVADRPQVRSLGPQDGENGPPCPWCATPNRVDRHYCNRCAMPLAGDERMDARPLPWWRRLFRGTQETPWAGDRPRLRRTFDRIGTWIWAAIAVTAVILGIIYIPDGIQATRDHFAKRAPVTPDSVKASRSYPGHKPELLFDKLSNTWWGPGVTQSGEGQWVEARFSEPVRLLDVLITSGTSSRPEHLQESALPHRVTAKITMKDGTTKTRSLTLDQAAGAQKRSFRVGEVTAVRFTIDTSYAISDKKQVALAEIEFFSRSTGDGS</sequence>
<feature type="compositionally biased region" description="Pro residues" evidence="1">
    <location>
        <begin position="120"/>
        <end position="132"/>
    </location>
</feature>
<evidence type="ECO:0000313" key="3">
    <source>
        <dbReference type="EMBL" id="GGS59029.1"/>
    </source>
</evidence>
<keyword evidence="2" id="KW-0472">Membrane</keyword>
<feature type="compositionally biased region" description="Polar residues" evidence="1">
    <location>
        <begin position="87"/>
        <end position="101"/>
    </location>
</feature>
<gene>
    <name evidence="3" type="ORF">GCM10010238_55400</name>
</gene>
<proteinExistence type="predicted"/>